<dbReference type="Gene3D" id="3.80.30.20">
    <property type="entry name" value="tm_1862 like domain"/>
    <property type="match status" value="1"/>
</dbReference>
<dbReference type="STRING" id="204669.Acid345_0874"/>
<dbReference type="SFLD" id="SFLDG01082">
    <property type="entry name" value="B12-binding_domain_containing"/>
    <property type="match status" value="1"/>
</dbReference>
<evidence type="ECO:0000256" key="7">
    <source>
        <dbReference type="ARBA" id="ARBA00023014"/>
    </source>
</evidence>
<accession>Q1ITC3</accession>
<dbReference type="CDD" id="cd02068">
    <property type="entry name" value="radical_SAM_B12_BD"/>
    <property type="match status" value="1"/>
</dbReference>
<evidence type="ECO:0000259" key="8">
    <source>
        <dbReference type="PROSITE" id="PS51332"/>
    </source>
</evidence>
<dbReference type="PANTHER" id="PTHR43409:SF7">
    <property type="entry name" value="BLL1977 PROTEIN"/>
    <property type="match status" value="1"/>
</dbReference>
<dbReference type="SUPFAM" id="SSF52242">
    <property type="entry name" value="Cobalamin (vitamin B12)-binding domain"/>
    <property type="match status" value="1"/>
</dbReference>
<keyword evidence="5" id="KW-0479">Metal-binding</keyword>
<dbReference type="InterPro" id="IPR006158">
    <property type="entry name" value="Cobalamin-bd"/>
</dbReference>
<dbReference type="Gene3D" id="3.40.50.280">
    <property type="entry name" value="Cobalamin-binding domain"/>
    <property type="match status" value="1"/>
</dbReference>
<dbReference type="CDD" id="cd01335">
    <property type="entry name" value="Radical_SAM"/>
    <property type="match status" value="1"/>
</dbReference>
<dbReference type="Pfam" id="PF04055">
    <property type="entry name" value="Radical_SAM"/>
    <property type="match status" value="1"/>
</dbReference>
<dbReference type="InterPro" id="IPR058240">
    <property type="entry name" value="rSAM_sf"/>
</dbReference>
<dbReference type="HOGENOM" id="CLU_021572_4_3_0"/>
<evidence type="ECO:0000256" key="5">
    <source>
        <dbReference type="ARBA" id="ARBA00022723"/>
    </source>
</evidence>
<dbReference type="PROSITE" id="PS51918">
    <property type="entry name" value="RADICAL_SAM"/>
    <property type="match status" value="1"/>
</dbReference>
<dbReference type="SUPFAM" id="SSF102114">
    <property type="entry name" value="Radical SAM enzymes"/>
    <property type="match status" value="1"/>
</dbReference>
<dbReference type="GO" id="GO:0003824">
    <property type="term" value="F:catalytic activity"/>
    <property type="evidence" value="ECO:0007669"/>
    <property type="project" value="InterPro"/>
</dbReference>
<dbReference type="SMART" id="SM00729">
    <property type="entry name" value="Elp3"/>
    <property type="match status" value="1"/>
</dbReference>
<dbReference type="SFLD" id="SFLDS00029">
    <property type="entry name" value="Radical_SAM"/>
    <property type="match status" value="1"/>
</dbReference>
<dbReference type="Pfam" id="PF02310">
    <property type="entry name" value="B12-binding"/>
    <property type="match status" value="1"/>
</dbReference>
<dbReference type="PANTHER" id="PTHR43409">
    <property type="entry name" value="ANAEROBIC MAGNESIUM-PROTOPORPHYRIN IX MONOMETHYL ESTER CYCLASE-RELATED"/>
    <property type="match status" value="1"/>
</dbReference>
<keyword evidence="3" id="KW-0808">Transferase</keyword>
<dbReference type="SFLD" id="SFLDG01123">
    <property type="entry name" value="methyltransferase_(Class_B)"/>
    <property type="match status" value="1"/>
</dbReference>
<dbReference type="InterPro" id="IPR006638">
    <property type="entry name" value="Elp3/MiaA/NifB-like_rSAM"/>
</dbReference>
<sequence>MLTRGKVVLFYPAYEGAPLSAPTCLLSLAATLREHDYSVVMIDAAIVPNSKDRVLRELDDALCLGISVLTGPMILGAIEVAKAAKELHAKLPIVFGGWHPTLLPEQTLIEPYVDFVVRRQGESSFLELVNAIASGQSGEFISGVSWKIRDHCEHNVDRPTQPLDALPLPAYDMVDFDAYERTAGERKLAYATSVGCPYACNYCTDMVFYKRRFNALNAERVVAEMTGLVAKFKIAEIALLDSNFPVDVKRAVAIARGIYESGVPFRWTFQASTDFLFRMSDDEVKVLRASGVSHMGFGTESTSESVLKLMNKRHQRMNEVYETARKADAAGIRVTFNLIFGYPGETENDRAETFRAMSEIAREFQSVSFSPNIFTPYPGIPIWPELREMGVQEPQSLREWALLPLGVNVLPWLQGRDLARLQRMLAYFLLNSHVRKNSRSISRASRVVRRAVSGSVRWRIRKSRFSFPWELWLARTTEHWAERRSLVTGQVLPKPSAAVCN</sequence>
<dbReference type="GO" id="GO:0031419">
    <property type="term" value="F:cobalamin binding"/>
    <property type="evidence" value="ECO:0007669"/>
    <property type="project" value="InterPro"/>
</dbReference>
<dbReference type="OrthoDB" id="100851at2"/>
<gene>
    <name evidence="10" type="ordered locus">Acid345_0874</name>
</gene>
<keyword evidence="4" id="KW-0949">S-adenosyl-L-methionine</keyword>
<dbReference type="InterPro" id="IPR036724">
    <property type="entry name" value="Cobalamin-bd_sf"/>
</dbReference>
<proteinExistence type="predicted"/>
<dbReference type="GO" id="GO:0051539">
    <property type="term" value="F:4 iron, 4 sulfur cluster binding"/>
    <property type="evidence" value="ECO:0007669"/>
    <property type="project" value="UniProtKB-KW"/>
</dbReference>
<dbReference type="EnsemblBacteria" id="ABF39877">
    <property type="protein sequence ID" value="ABF39877"/>
    <property type="gene ID" value="Acid345_0874"/>
</dbReference>
<evidence type="ECO:0000256" key="4">
    <source>
        <dbReference type="ARBA" id="ARBA00022691"/>
    </source>
</evidence>
<dbReference type="InterPro" id="IPR023404">
    <property type="entry name" value="rSAM_horseshoe"/>
</dbReference>
<dbReference type="AlphaFoldDB" id="Q1ITC3"/>
<keyword evidence="6" id="KW-0408">Iron</keyword>
<dbReference type="RefSeq" id="WP_011521679.1">
    <property type="nucleotide sequence ID" value="NC_008009.1"/>
</dbReference>
<feature type="domain" description="B12-binding" evidence="8">
    <location>
        <begin position="4"/>
        <end position="139"/>
    </location>
</feature>
<dbReference type="Proteomes" id="UP000002432">
    <property type="component" value="Chromosome"/>
</dbReference>
<dbReference type="InterPro" id="IPR051198">
    <property type="entry name" value="BchE-like"/>
</dbReference>
<keyword evidence="2" id="KW-0489">Methyltransferase</keyword>
<dbReference type="eggNOG" id="COG1032">
    <property type="taxonomic scope" value="Bacteria"/>
</dbReference>
<evidence type="ECO:0000256" key="1">
    <source>
        <dbReference type="ARBA" id="ARBA00001966"/>
    </source>
</evidence>
<dbReference type="InterPro" id="IPR034466">
    <property type="entry name" value="Methyltransferase_Class_B"/>
</dbReference>
<dbReference type="KEGG" id="aba:Acid345_0874"/>
<evidence type="ECO:0000256" key="3">
    <source>
        <dbReference type="ARBA" id="ARBA00022679"/>
    </source>
</evidence>
<organism evidence="10 11">
    <name type="scientific">Koribacter versatilis (strain Ellin345)</name>
    <dbReference type="NCBI Taxonomy" id="204669"/>
    <lineage>
        <taxon>Bacteria</taxon>
        <taxon>Pseudomonadati</taxon>
        <taxon>Acidobacteriota</taxon>
        <taxon>Terriglobia</taxon>
        <taxon>Terriglobales</taxon>
        <taxon>Candidatus Korobacteraceae</taxon>
        <taxon>Candidatus Korobacter</taxon>
    </lineage>
</organism>
<name>Q1ITC3_KORVE</name>
<dbReference type="EMBL" id="CP000360">
    <property type="protein sequence ID" value="ABF39877.1"/>
    <property type="molecule type" value="Genomic_DNA"/>
</dbReference>
<evidence type="ECO:0000256" key="2">
    <source>
        <dbReference type="ARBA" id="ARBA00022603"/>
    </source>
</evidence>
<evidence type="ECO:0000313" key="10">
    <source>
        <dbReference type="EMBL" id="ABF39877.1"/>
    </source>
</evidence>
<protein>
    <submittedName>
        <fullName evidence="10">Fe-S protein, radical SAM family</fullName>
    </submittedName>
</protein>
<feature type="domain" description="Radical SAM core" evidence="9">
    <location>
        <begin position="182"/>
        <end position="414"/>
    </location>
</feature>
<evidence type="ECO:0000313" key="11">
    <source>
        <dbReference type="Proteomes" id="UP000002432"/>
    </source>
</evidence>
<reference evidence="10 11" key="1">
    <citation type="journal article" date="2009" name="Appl. Environ. Microbiol.">
        <title>Three genomes from the phylum Acidobacteria provide insight into the lifestyles of these microorganisms in soils.</title>
        <authorList>
            <person name="Ward N.L."/>
            <person name="Challacombe J.F."/>
            <person name="Janssen P.H."/>
            <person name="Henrissat B."/>
            <person name="Coutinho P.M."/>
            <person name="Wu M."/>
            <person name="Xie G."/>
            <person name="Haft D.H."/>
            <person name="Sait M."/>
            <person name="Badger J."/>
            <person name="Barabote R.D."/>
            <person name="Bradley B."/>
            <person name="Brettin T.S."/>
            <person name="Brinkac L.M."/>
            <person name="Bruce D."/>
            <person name="Creasy T."/>
            <person name="Daugherty S.C."/>
            <person name="Davidsen T.M."/>
            <person name="DeBoy R.T."/>
            <person name="Detter J.C."/>
            <person name="Dodson R.J."/>
            <person name="Durkin A.S."/>
            <person name="Ganapathy A."/>
            <person name="Gwinn-Giglio M."/>
            <person name="Han C.S."/>
            <person name="Khouri H."/>
            <person name="Kiss H."/>
            <person name="Kothari S.P."/>
            <person name="Madupu R."/>
            <person name="Nelson K.E."/>
            <person name="Nelson W.C."/>
            <person name="Paulsen I."/>
            <person name="Penn K."/>
            <person name="Ren Q."/>
            <person name="Rosovitz M.J."/>
            <person name="Selengut J.D."/>
            <person name="Shrivastava S."/>
            <person name="Sullivan S.A."/>
            <person name="Tapia R."/>
            <person name="Thompson L.S."/>
            <person name="Watkins K.L."/>
            <person name="Yang Q."/>
            <person name="Yu C."/>
            <person name="Zafar N."/>
            <person name="Zhou L."/>
            <person name="Kuske C.R."/>
        </authorList>
    </citation>
    <scope>NUCLEOTIDE SEQUENCE [LARGE SCALE GENOMIC DNA]</scope>
    <source>
        <strain evidence="10 11">Ellin345</strain>
    </source>
</reference>
<keyword evidence="11" id="KW-1185">Reference proteome</keyword>
<dbReference type="GO" id="GO:0046872">
    <property type="term" value="F:metal ion binding"/>
    <property type="evidence" value="ECO:0007669"/>
    <property type="project" value="UniProtKB-KW"/>
</dbReference>
<comment type="cofactor">
    <cofactor evidence="1">
        <name>[4Fe-4S] cluster</name>
        <dbReference type="ChEBI" id="CHEBI:49883"/>
    </cofactor>
</comment>
<dbReference type="InterPro" id="IPR007197">
    <property type="entry name" value="rSAM"/>
</dbReference>
<evidence type="ECO:0000259" key="9">
    <source>
        <dbReference type="PROSITE" id="PS51918"/>
    </source>
</evidence>
<dbReference type="PROSITE" id="PS51332">
    <property type="entry name" value="B12_BINDING"/>
    <property type="match status" value="1"/>
</dbReference>
<keyword evidence="7" id="KW-0411">Iron-sulfur</keyword>
<evidence type="ECO:0000256" key="6">
    <source>
        <dbReference type="ARBA" id="ARBA00023004"/>
    </source>
</evidence>